<evidence type="ECO:0000313" key="2">
    <source>
        <dbReference type="EMBL" id="CAL1372064.1"/>
    </source>
</evidence>
<dbReference type="SUPFAM" id="SSF56672">
    <property type="entry name" value="DNA/RNA polymerases"/>
    <property type="match status" value="1"/>
</dbReference>
<accession>A0AAV2DFY6</accession>
<name>A0AAV2DFY6_9ROSI</name>
<gene>
    <name evidence="2" type="ORF">LTRI10_LOCUS14089</name>
</gene>
<sequence>MDKRKAPGPDVMSVLFFHRYWHIVGDDVVNTVFMILEIGVMPENLNHTLIALIPKVKVLTTPKEFRPISLCNVIYKLVAKVLANRMKLVLDLVISEEQSAFVPGRYITDNIMAVFECFHSMKQKRKGGQGFFAAKIDMAKAYDRVEWHFLEGVMNHMGFSERWCRLVMMCVKTVTYAVLVNGHQSPSFIPIRGLRQGDTLSPYLFLLCAEGLSAYTKAAVQHKRFYGISPARGAPTVTHLFFADDSVFFGRANAHDSSTLKHILQAYERESGQMVNLQKSEVSFSGKVKPHQRESLE</sequence>
<dbReference type="InterPro" id="IPR052343">
    <property type="entry name" value="Retrotransposon-Effector_Assoc"/>
</dbReference>
<proteinExistence type="predicted"/>
<dbReference type="AlphaFoldDB" id="A0AAV2DFY6"/>
<dbReference type="CDD" id="cd01650">
    <property type="entry name" value="RT_nLTR_like"/>
    <property type="match status" value="1"/>
</dbReference>
<organism evidence="2 3">
    <name type="scientific">Linum trigynum</name>
    <dbReference type="NCBI Taxonomy" id="586398"/>
    <lineage>
        <taxon>Eukaryota</taxon>
        <taxon>Viridiplantae</taxon>
        <taxon>Streptophyta</taxon>
        <taxon>Embryophyta</taxon>
        <taxon>Tracheophyta</taxon>
        <taxon>Spermatophyta</taxon>
        <taxon>Magnoliopsida</taxon>
        <taxon>eudicotyledons</taxon>
        <taxon>Gunneridae</taxon>
        <taxon>Pentapetalae</taxon>
        <taxon>rosids</taxon>
        <taxon>fabids</taxon>
        <taxon>Malpighiales</taxon>
        <taxon>Linaceae</taxon>
        <taxon>Linum</taxon>
    </lineage>
</organism>
<dbReference type="PANTHER" id="PTHR46890">
    <property type="entry name" value="NON-LTR RETROLELEMENT REVERSE TRANSCRIPTASE-LIKE PROTEIN-RELATED"/>
    <property type="match status" value="1"/>
</dbReference>
<feature type="domain" description="Reverse transcriptase" evidence="1">
    <location>
        <begin position="34"/>
        <end position="297"/>
    </location>
</feature>
<dbReference type="Proteomes" id="UP001497516">
    <property type="component" value="Chromosome 2"/>
</dbReference>
<evidence type="ECO:0000259" key="1">
    <source>
        <dbReference type="PROSITE" id="PS50878"/>
    </source>
</evidence>
<dbReference type="InterPro" id="IPR000477">
    <property type="entry name" value="RT_dom"/>
</dbReference>
<dbReference type="Pfam" id="PF00078">
    <property type="entry name" value="RVT_1"/>
    <property type="match status" value="1"/>
</dbReference>
<protein>
    <recommendedName>
        <fullName evidence="1">Reverse transcriptase domain-containing protein</fullName>
    </recommendedName>
</protein>
<evidence type="ECO:0000313" key="3">
    <source>
        <dbReference type="Proteomes" id="UP001497516"/>
    </source>
</evidence>
<dbReference type="PANTHER" id="PTHR46890:SF48">
    <property type="entry name" value="RNA-DIRECTED DNA POLYMERASE"/>
    <property type="match status" value="1"/>
</dbReference>
<dbReference type="EMBL" id="OZ034815">
    <property type="protein sequence ID" value="CAL1372064.1"/>
    <property type="molecule type" value="Genomic_DNA"/>
</dbReference>
<keyword evidence="3" id="KW-1185">Reference proteome</keyword>
<reference evidence="2 3" key="1">
    <citation type="submission" date="2024-04" db="EMBL/GenBank/DDBJ databases">
        <authorList>
            <person name="Fracassetti M."/>
        </authorList>
    </citation>
    <scope>NUCLEOTIDE SEQUENCE [LARGE SCALE GENOMIC DNA]</scope>
</reference>
<dbReference type="PROSITE" id="PS50878">
    <property type="entry name" value="RT_POL"/>
    <property type="match status" value="1"/>
</dbReference>
<dbReference type="InterPro" id="IPR043502">
    <property type="entry name" value="DNA/RNA_pol_sf"/>
</dbReference>